<organism evidence="1 2">
    <name type="scientific">uncultured phage cr56_1</name>
    <dbReference type="NCBI Taxonomy" id="2772081"/>
    <lineage>
        <taxon>Viruses</taxon>
        <taxon>Duplodnaviria</taxon>
        <taxon>Heunggongvirae</taxon>
        <taxon>Uroviricota</taxon>
        <taxon>Caudoviricetes</taxon>
        <taxon>Crassvirales</taxon>
        <taxon>Suoliviridae</taxon>
        <taxon>Loutivirinae</taxon>
        <taxon>Buchavirus</taxon>
        <taxon>Buchavirus faecalis</taxon>
    </lineage>
</organism>
<dbReference type="EMBL" id="MT774397">
    <property type="protein sequence ID" value="QOR56835.1"/>
    <property type="molecule type" value="Genomic_DNA"/>
</dbReference>
<protein>
    <submittedName>
        <fullName evidence="1">Uncharacterized protein</fullName>
    </submittedName>
</protein>
<dbReference type="Proteomes" id="UP000593741">
    <property type="component" value="Genome"/>
</dbReference>
<evidence type="ECO:0000313" key="1">
    <source>
        <dbReference type="EMBL" id="QOR56835.1"/>
    </source>
</evidence>
<accession>A0A7M1RQW4</accession>
<dbReference type="RefSeq" id="YP_010112287.1">
    <property type="nucleotide sequence ID" value="NC_055890.1"/>
</dbReference>
<reference evidence="1 2" key="1">
    <citation type="submission" date="2020-07" db="EMBL/GenBank/DDBJ databases">
        <title>Taxonomic proposal: Crassvirales, a new order of highly abundant and diverse bacterial viruses.</title>
        <authorList>
            <person name="Shkoporov A.N."/>
            <person name="Stockdale S.R."/>
            <person name="Guerin E."/>
            <person name="Ross R.P."/>
            <person name="Hill C."/>
        </authorList>
    </citation>
    <scope>NUCLEOTIDE SEQUENCE [LARGE SCALE GENOMIC DNA]</scope>
</reference>
<proteinExistence type="predicted"/>
<dbReference type="GeneID" id="65130754"/>
<sequence length="171" mass="19840">MKTYTITLPKKEDTAKIYKDNLLKRVITAYPWLTVDSKFDYPYSNNGVEYASAGDIITLGLSNTHKVSWLPKECANCPFKCWNEDTINFDLEKEFFKAINALDIFAKENYPFEKDYDFEDEFGTPIKIFDNFVQIGYDIIPIMPGSLNHLKPKTKKTIINITIKIKNRGLF</sequence>
<keyword evidence="2" id="KW-1185">Reference proteome</keyword>
<dbReference type="KEGG" id="vg:65130754"/>
<evidence type="ECO:0000313" key="2">
    <source>
        <dbReference type="Proteomes" id="UP000593741"/>
    </source>
</evidence>
<name>A0A7M1RQW4_9CAUD</name>